<dbReference type="AlphaFoldDB" id="A0A5R9J6P9"/>
<dbReference type="Proteomes" id="UP000305654">
    <property type="component" value="Unassembled WGS sequence"/>
</dbReference>
<reference evidence="1 2" key="1">
    <citation type="submission" date="2019-05" db="EMBL/GenBank/DDBJ databases">
        <authorList>
            <person name="Pankratov T."/>
            <person name="Grouzdev D."/>
        </authorList>
    </citation>
    <scope>NUCLEOTIDE SEQUENCE [LARGE SCALE GENOMIC DNA]</scope>
    <source>
        <strain evidence="1 2">KEBCLARHB70R</strain>
    </source>
</reference>
<evidence type="ECO:0000313" key="1">
    <source>
        <dbReference type="EMBL" id="TLU73285.1"/>
    </source>
</evidence>
<accession>A0A5R9J6P9</accession>
<sequence>MNRDLPDADAVARFLRDNPEWLAGQSDLYQRMAPPRRVHGEILADHMAAMLDEARRQAASADAQAAGMLRALRAGAGLAGQVQECILALARTDDLAACILNDMPALLGIDAALLCSEGGTPASLQARGLPPGAVAELLGRRDVVLRAGPDDRFALHGEAGLLAQHDALLRVSAAGMPPMLLALAARDDTILNDAQRDGAGFAALGFLGRVLAARIEALWDAVS</sequence>
<protein>
    <recommendedName>
        <fullName evidence="3">DUF484 family protein</fullName>
    </recommendedName>
</protein>
<keyword evidence="2" id="KW-1185">Reference proteome</keyword>
<evidence type="ECO:0008006" key="3">
    <source>
        <dbReference type="Google" id="ProtNLM"/>
    </source>
</evidence>
<gene>
    <name evidence="1" type="ORF">FE263_07720</name>
</gene>
<organism evidence="1 2">
    <name type="scientific">Lichenicoccus roseus</name>
    <dbReference type="NCBI Taxonomy" id="2683649"/>
    <lineage>
        <taxon>Bacteria</taxon>
        <taxon>Pseudomonadati</taxon>
        <taxon>Pseudomonadota</taxon>
        <taxon>Alphaproteobacteria</taxon>
        <taxon>Acetobacterales</taxon>
        <taxon>Acetobacteraceae</taxon>
        <taxon>Lichenicoccus</taxon>
    </lineage>
</organism>
<name>A0A5R9J6P9_9PROT</name>
<proteinExistence type="predicted"/>
<dbReference type="EMBL" id="VCDI01000002">
    <property type="protein sequence ID" value="TLU73285.1"/>
    <property type="molecule type" value="Genomic_DNA"/>
</dbReference>
<evidence type="ECO:0000313" key="2">
    <source>
        <dbReference type="Proteomes" id="UP000305654"/>
    </source>
</evidence>
<dbReference type="RefSeq" id="WP_138325366.1">
    <property type="nucleotide sequence ID" value="NZ_VCDI01000002.1"/>
</dbReference>
<dbReference type="InterPro" id="IPR029016">
    <property type="entry name" value="GAF-like_dom_sf"/>
</dbReference>
<dbReference type="Gene3D" id="3.30.450.40">
    <property type="match status" value="1"/>
</dbReference>
<dbReference type="OrthoDB" id="7200179at2"/>
<comment type="caution">
    <text evidence="1">The sequence shown here is derived from an EMBL/GenBank/DDBJ whole genome shotgun (WGS) entry which is preliminary data.</text>
</comment>